<dbReference type="PROSITE" id="PS50988">
    <property type="entry name" value="TROVE"/>
    <property type="match status" value="1"/>
</dbReference>
<accession>A0A1Y1MIU8</accession>
<dbReference type="PANTHER" id="PTHR14202:SF0">
    <property type="entry name" value="RNA-BINDING PROTEIN RO60"/>
    <property type="match status" value="1"/>
</dbReference>
<sequence length="561" mass="63185">MSTITPTMEVRLKRFLYTSREDPIYVTGDACYHKAYLPGKVKVVEEILQSDNPKLLLNIVQIVNSENLIPRRDAIIFVLAIAATIATDNDFKHEIYTTVLNVVKSSKEIFTFLKYYSHQQRSFNSSLNKMIRSYYYRKDPMELAVEVTKSNGAHGWTHKDVLKLCHGKSNCIRTQTVVSYILHGLTKAKSVGEENALATPVITLFSNTLELKRCENEKRVVELMRKLRCDNINQVPSFFHKSQLVWETLIPHVSISELIKILPRLYKCGFLKANSSFQNKVIELLKADAIKASGIYPLEVFIALKNFEKGGKPMDPKQKLYLEGIAKTDSDTSKECEGAAAPKIEPTVHEPNLVQPIKCPPIMTVLHKALHTSYQNITSTGRRIFIGIEVSKEMDTPCLTSKNVTCFDAATVLILSFLRSERDVTIAVFNGMKISFVSIDKYSSIAQAQAALRKAPSGTAILTPFFEWAVTNKKQVDVFINFLQGQSFASLPRQNRDKARALKVLDTYRKQMALPHTKLISFFLNSTRTTLADGSSNVLDICGIDKDVCNVIEAFSKGLFY</sequence>
<dbReference type="InterPro" id="IPR040322">
    <property type="entry name" value="TROVE2"/>
</dbReference>
<reference evidence="8" key="1">
    <citation type="journal article" date="2016" name="Sci. Rep.">
        <title>Molecular characterization of firefly nuptial gifts: a multi-omics approach sheds light on postcopulatory sexual selection.</title>
        <authorList>
            <person name="Al-Wathiqui N."/>
            <person name="Fallon T.R."/>
            <person name="South A."/>
            <person name="Weng J.K."/>
            <person name="Lewis S.M."/>
        </authorList>
    </citation>
    <scope>NUCLEOTIDE SEQUENCE</scope>
</reference>
<name>A0A1Y1MIU8_PHOPY</name>
<dbReference type="InterPro" id="IPR037214">
    <property type="entry name" value="TROVE_dom_sf"/>
</dbReference>
<dbReference type="Pfam" id="PF25045">
    <property type="entry name" value="vWA_Ro60"/>
    <property type="match status" value="1"/>
</dbReference>
<comment type="similarity">
    <text evidence="2">Belongs to the Ro 60 kDa family.</text>
</comment>
<dbReference type="FunCoup" id="A0A1Y1MIU8">
    <property type="interactions" value="57"/>
</dbReference>
<evidence type="ECO:0000256" key="1">
    <source>
        <dbReference type="ARBA" id="ARBA00004496"/>
    </source>
</evidence>
<keyword evidence="4" id="KW-0479">Metal-binding</keyword>
<dbReference type="EMBL" id="GEZM01030292">
    <property type="protein sequence ID" value="JAV85644.1"/>
    <property type="molecule type" value="Transcribed_RNA"/>
</dbReference>
<evidence type="ECO:0000256" key="4">
    <source>
        <dbReference type="ARBA" id="ARBA00022723"/>
    </source>
</evidence>
<keyword evidence="10" id="KW-1185">Reference proteome</keyword>
<organism evidence="8">
    <name type="scientific">Photinus pyralis</name>
    <name type="common">Common eastern firefly</name>
    <name type="synonym">Lampyris pyralis</name>
    <dbReference type="NCBI Taxonomy" id="7054"/>
    <lineage>
        <taxon>Eukaryota</taxon>
        <taxon>Metazoa</taxon>
        <taxon>Ecdysozoa</taxon>
        <taxon>Arthropoda</taxon>
        <taxon>Hexapoda</taxon>
        <taxon>Insecta</taxon>
        <taxon>Pterygota</taxon>
        <taxon>Neoptera</taxon>
        <taxon>Endopterygota</taxon>
        <taxon>Coleoptera</taxon>
        <taxon>Polyphaga</taxon>
        <taxon>Elateriformia</taxon>
        <taxon>Elateroidea</taxon>
        <taxon>Lampyridae</taxon>
        <taxon>Lampyrinae</taxon>
        <taxon>Photinus</taxon>
    </lineage>
</organism>
<dbReference type="Proteomes" id="UP000327044">
    <property type="component" value="Unassembled WGS sequence"/>
</dbReference>
<dbReference type="InterPro" id="IPR056800">
    <property type="entry name" value="vWA_Ro60"/>
</dbReference>
<evidence type="ECO:0000313" key="9">
    <source>
        <dbReference type="EMBL" id="KAB0802484.1"/>
    </source>
</evidence>
<evidence type="ECO:0000256" key="2">
    <source>
        <dbReference type="ARBA" id="ARBA00007814"/>
    </source>
</evidence>
<keyword evidence="6" id="KW-0687">Ribonucleoprotein</keyword>
<evidence type="ECO:0000256" key="5">
    <source>
        <dbReference type="ARBA" id="ARBA00022884"/>
    </source>
</evidence>
<keyword evidence="3" id="KW-0963">Cytoplasm</keyword>
<protein>
    <recommendedName>
        <fullName evidence="7">TROVE domain-containing protein</fullName>
    </recommendedName>
</protein>
<evidence type="ECO:0000256" key="6">
    <source>
        <dbReference type="ARBA" id="ARBA00023274"/>
    </source>
</evidence>
<dbReference type="GO" id="GO:1990904">
    <property type="term" value="C:ribonucleoprotein complex"/>
    <property type="evidence" value="ECO:0007669"/>
    <property type="project" value="UniProtKB-KW"/>
</dbReference>
<dbReference type="InterPro" id="IPR008858">
    <property type="entry name" value="TROVE_dom"/>
</dbReference>
<dbReference type="PANTHER" id="PTHR14202">
    <property type="entry name" value="60 KDA RIBONUCLEOPROTEIN SSA/RO"/>
    <property type="match status" value="1"/>
</dbReference>
<dbReference type="GO" id="GO:0003723">
    <property type="term" value="F:RNA binding"/>
    <property type="evidence" value="ECO:0007669"/>
    <property type="project" value="UniProtKB-KW"/>
</dbReference>
<dbReference type="OrthoDB" id="6098064at2759"/>
<dbReference type="InParanoid" id="A0A1Y1MIU8"/>
<proteinExistence type="inferred from homology"/>
<reference evidence="9 10" key="2">
    <citation type="journal article" date="2018" name="Elife">
        <title>Firefly genomes illuminate parallel origins of bioluminescence in beetles.</title>
        <authorList>
            <person name="Fallon T.R."/>
            <person name="Lower S.E."/>
            <person name="Chang C.H."/>
            <person name="Bessho-Uehara M."/>
            <person name="Martin G.J."/>
            <person name="Bewick A.J."/>
            <person name="Behringer M."/>
            <person name="Debat H.J."/>
            <person name="Wong I."/>
            <person name="Day J.C."/>
            <person name="Suvorov A."/>
            <person name="Silva C.J."/>
            <person name="Stanger-Hall K.F."/>
            <person name="Hall D.W."/>
            <person name="Schmitz R.J."/>
            <person name="Nelson D.R."/>
            <person name="Lewis S.M."/>
            <person name="Shigenobu S."/>
            <person name="Bybee S.M."/>
            <person name="Larracuente A.M."/>
            <person name="Oba Y."/>
            <person name="Weng J.K."/>
        </authorList>
    </citation>
    <scope>NUCLEOTIDE SEQUENCE [LARGE SCALE GENOMIC DNA]</scope>
    <source>
        <strain evidence="9">1611_PpyrPB1</strain>
        <tissue evidence="9">Whole body</tissue>
    </source>
</reference>
<dbReference type="SUPFAM" id="SSF140864">
    <property type="entry name" value="TROVE domain-like"/>
    <property type="match status" value="1"/>
</dbReference>
<dbReference type="Pfam" id="PF05731">
    <property type="entry name" value="TROVE"/>
    <property type="match status" value="1"/>
</dbReference>
<gene>
    <name evidence="9" type="ORF">PPYR_04670</name>
</gene>
<dbReference type="GO" id="GO:0046872">
    <property type="term" value="F:metal ion binding"/>
    <property type="evidence" value="ECO:0007669"/>
    <property type="project" value="UniProtKB-KW"/>
</dbReference>
<evidence type="ECO:0000256" key="3">
    <source>
        <dbReference type="ARBA" id="ARBA00022490"/>
    </source>
</evidence>
<dbReference type="AlphaFoldDB" id="A0A1Y1MIU8"/>
<evidence type="ECO:0000259" key="7">
    <source>
        <dbReference type="PROSITE" id="PS50988"/>
    </source>
</evidence>
<dbReference type="GO" id="GO:0005737">
    <property type="term" value="C:cytoplasm"/>
    <property type="evidence" value="ECO:0007669"/>
    <property type="project" value="UniProtKB-SubCell"/>
</dbReference>
<feature type="domain" description="TROVE" evidence="7">
    <location>
        <begin position="1"/>
        <end position="382"/>
    </location>
</feature>
<dbReference type="EMBL" id="VVIM01000002">
    <property type="protein sequence ID" value="KAB0802484.1"/>
    <property type="molecule type" value="Genomic_DNA"/>
</dbReference>
<reference evidence="9" key="3">
    <citation type="submission" date="2019-08" db="EMBL/GenBank/DDBJ databases">
        <authorList>
            <consortium name="Photinus pyralis genome working group"/>
            <person name="Fallon T.R."/>
            <person name="Sander Lower S.E."/>
            <person name="Weng J.-K."/>
        </authorList>
    </citation>
    <scope>NUCLEOTIDE SEQUENCE</scope>
    <source>
        <strain evidence="9">1611_PpyrPB1</strain>
        <tissue evidence="9">Whole body</tissue>
    </source>
</reference>
<dbReference type="SUPFAM" id="SSF53300">
    <property type="entry name" value="vWA-like"/>
    <property type="match status" value="1"/>
</dbReference>
<evidence type="ECO:0000313" key="10">
    <source>
        <dbReference type="Proteomes" id="UP000327044"/>
    </source>
</evidence>
<dbReference type="InterPro" id="IPR036465">
    <property type="entry name" value="vWFA_dom_sf"/>
</dbReference>
<dbReference type="Gene3D" id="3.40.50.410">
    <property type="entry name" value="von Willebrand factor, type A domain"/>
    <property type="match status" value="1"/>
</dbReference>
<comment type="subcellular location">
    <subcellularLocation>
        <location evidence="1">Cytoplasm</location>
    </subcellularLocation>
</comment>
<evidence type="ECO:0000313" key="8">
    <source>
        <dbReference type="EMBL" id="JAV85644.1"/>
    </source>
</evidence>
<keyword evidence="5" id="KW-0694">RNA-binding</keyword>